<dbReference type="AlphaFoldDB" id="A0A4U7BCR0"/>
<evidence type="ECO:0008006" key="3">
    <source>
        <dbReference type="Google" id="ProtNLM"/>
    </source>
</evidence>
<comment type="caution">
    <text evidence="1">The sequence shown here is derived from an EMBL/GenBank/DDBJ whole genome shotgun (WGS) entry which is preliminary data.</text>
</comment>
<name>A0A4U7BCR0_9PEZI</name>
<protein>
    <recommendedName>
        <fullName evidence="3">F-box domain-containing protein</fullName>
    </recommendedName>
</protein>
<accession>A0A4U7BCR0</accession>
<gene>
    <name evidence="1" type="ORF">C1H76_2027</name>
</gene>
<sequence>MAATSFSEEELLVKTLLRQMDYKELLLAQRVSKAIRVITTKTPEFQQRLFLTPLQSNAQYKVLIKQPSAAHLKTYHEHGLRCRAGGGCWGDVFQATDSPNDFYWQPALVAHPLLSLYDDRCANDFSMRVPKVVPGWEESSESPIGYLAGLPQDERPGWMKLLVCQPPAAHGKITFWMEAKETREWMKQVPDVTYLTSREVSLDATDGIGLRWDQIIANGAEQEREAKPTSVVRVDLSLFPKDTYEGQSWGRVPHNGIKSNGKPIPPYVLCGQSSEQHRAGQAQRICQDCGRVRIQVDSEGIGRKEHAFIRRVEEVGDVEGENLPEGGNTVNE</sequence>
<evidence type="ECO:0000313" key="1">
    <source>
        <dbReference type="EMBL" id="TKX25717.1"/>
    </source>
</evidence>
<dbReference type="Proteomes" id="UP000308133">
    <property type="component" value="Unassembled WGS sequence"/>
</dbReference>
<dbReference type="EMBL" id="PTQR01000026">
    <property type="protein sequence ID" value="TKX25717.1"/>
    <property type="molecule type" value="Genomic_DNA"/>
</dbReference>
<evidence type="ECO:0000313" key="2">
    <source>
        <dbReference type="Proteomes" id="UP000308133"/>
    </source>
</evidence>
<proteinExistence type="predicted"/>
<reference evidence="1 2" key="1">
    <citation type="submission" date="2018-02" db="EMBL/GenBank/DDBJ databases">
        <title>Draft genome sequences of Elsinoe sp., causing black scab on jojoba.</title>
        <authorList>
            <person name="Stodart B."/>
            <person name="Jeffress S."/>
            <person name="Ash G."/>
            <person name="Arun Chinnappa K."/>
        </authorList>
    </citation>
    <scope>NUCLEOTIDE SEQUENCE [LARGE SCALE GENOMIC DNA]</scope>
    <source>
        <strain evidence="1 2">Hillstone_2</strain>
    </source>
</reference>
<organism evidence="1 2">
    <name type="scientific">Elsinoe australis</name>
    <dbReference type="NCBI Taxonomy" id="40998"/>
    <lineage>
        <taxon>Eukaryota</taxon>
        <taxon>Fungi</taxon>
        <taxon>Dikarya</taxon>
        <taxon>Ascomycota</taxon>
        <taxon>Pezizomycotina</taxon>
        <taxon>Dothideomycetes</taxon>
        <taxon>Dothideomycetidae</taxon>
        <taxon>Myriangiales</taxon>
        <taxon>Elsinoaceae</taxon>
        <taxon>Elsinoe</taxon>
    </lineage>
</organism>